<dbReference type="Pfam" id="PF07727">
    <property type="entry name" value="RVT_2"/>
    <property type="match status" value="1"/>
</dbReference>
<organism evidence="2 3">
    <name type="scientific">Uncinula necator</name>
    <name type="common">Grape powdery mildew</name>
    <dbReference type="NCBI Taxonomy" id="52586"/>
    <lineage>
        <taxon>Eukaryota</taxon>
        <taxon>Fungi</taxon>
        <taxon>Dikarya</taxon>
        <taxon>Ascomycota</taxon>
        <taxon>Pezizomycotina</taxon>
        <taxon>Leotiomycetes</taxon>
        <taxon>Erysiphales</taxon>
        <taxon>Erysiphaceae</taxon>
        <taxon>Erysiphe</taxon>
    </lineage>
</organism>
<dbReference type="AlphaFoldDB" id="A0A0B1NZX7"/>
<comment type="caution">
    <text evidence="2">The sequence shown here is derived from an EMBL/GenBank/DDBJ whole genome shotgun (WGS) entry which is preliminary data.</text>
</comment>
<evidence type="ECO:0000313" key="2">
    <source>
        <dbReference type="EMBL" id="KHJ31538.1"/>
    </source>
</evidence>
<evidence type="ECO:0000313" key="3">
    <source>
        <dbReference type="Proteomes" id="UP000030854"/>
    </source>
</evidence>
<name>A0A0B1NZX7_UNCNE</name>
<dbReference type="HOGENOM" id="CLU_1723676_0_0_1"/>
<keyword evidence="3" id="KW-1185">Reference proteome</keyword>
<dbReference type="EMBL" id="JNVN01002812">
    <property type="protein sequence ID" value="KHJ31538.1"/>
    <property type="molecule type" value="Genomic_DNA"/>
</dbReference>
<dbReference type="Proteomes" id="UP000030854">
    <property type="component" value="Unassembled WGS sequence"/>
</dbReference>
<evidence type="ECO:0000259" key="1">
    <source>
        <dbReference type="Pfam" id="PF07727"/>
    </source>
</evidence>
<proteinExistence type="predicted"/>
<dbReference type="STRING" id="52586.A0A0B1NZX7"/>
<dbReference type="InterPro" id="IPR013103">
    <property type="entry name" value="RVT_2"/>
</dbReference>
<reference evidence="2 3" key="1">
    <citation type="journal article" date="2014" name="BMC Genomics">
        <title>Adaptive genomic structural variation in the grape powdery mildew pathogen, Erysiphe necator.</title>
        <authorList>
            <person name="Jones L."/>
            <person name="Riaz S."/>
            <person name="Morales-Cruz A."/>
            <person name="Amrine K.C."/>
            <person name="McGuire B."/>
            <person name="Gubler W.D."/>
            <person name="Walker M.A."/>
            <person name="Cantu D."/>
        </authorList>
    </citation>
    <scope>NUCLEOTIDE SEQUENCE [LARGE SCALE GENOMIC DNA]</scope>
    <source>
        <strain evidence="3">c</strain>
    </source>
</reference>
<sequence length="152" mass="17396">MKLINPQYELKQSGNCLQEKLRLIVIKNGFSPLISDNAIYVIQKVKIIMVSCVDDFLLMGTNWNDIQALTKCLNDEVALNDLGDASWFLRVRIRRSSPTGSVILDQQQYLRRSLEHLRIDIDKKPKTPMSPSCKPDLKRNLGKATATELYNF</sequence>
<gene>
    <name evidence="2" type="ORF">EV44_g4108</name>
</gene>
<protein>
    <recommendedName>
        <fullName evidence="1">Reverse transcriptase Ty1/copia-type domain-containing protein</fullName>
    </recommendedName>
</protein>
<feature type="domain" description="Reverse transcriptase Ty1/copia-type" evidence="1">
    <location>
        <begin position="5"/>
        <end position="129"/>
    </location>
</feature>
<accession>A0A0B1NZX7</accession>